<keyword evidence="2" id="KW-0812">Transmembrane</keyword>
<proteinExistence type="predicted"/>
<dbReference type="EMBL" id="JACHWR010000003">
    <property type="protein sequence ID" value="MBB3044513.1"/>
    <property type="molecule type" value="Genomic_DNA"/>
</dbReference>
<keyword evidence="2" id="KW-0472">Membrane</keyword>
<feature type="transmembrane region" description="Helical" evidence="2">
    <location>
        <begin position="67"/>
        <end position="86"/>
    </location>
</feature>
<protein>
    <submittedName>
        <fullName evidence="3">Uncharacterized protein</fullName>
    </submittedName>
</protein>
<organism evidence="3 4">
    <name type="scientific">Nocardioides soli</name>
    <dbReference type="NCBI Taxonomy" id="1036020"/>
    <lineage>
        <taxon>Bacteria</taxon>
        <taxon>Bacillati</taxon>
        <taxon>Actinomycetota</taxon>
        <taxon>Actinomycetes</taxon>
        <taxon>Propionibacteriales</taxon>
        <taxon>Nocardioidaceae</taxon>
        <taxon>Nocardioides</taxon>
    </lineage>
</organism>
<comment type="caution">
    <text evidence="3">The sequence shown here is derived from an EMBL/GenBank/DDBJ whole genome shotgun (WGS) entry which is preliminary data.</text>
</comment>
<evidence type="ECO:0000256" key="1">
    <source>
        <dbReference type="SAM" id="MobiDB-lite"/>
    </source>
</evidence>
<reference evidence="3 4" key="1">
    <citation type="submission" date="2020-08" db="EMBL/GenBank/DDBJ databases">
        <title>Sequencing the genomes of 1000 actinobacteria strains.</title>
        <authorList>
            <person name="Klenk H.-P."/>
        </authorList>
    </citation>
    <scope>NUCLEOTIDE SEQUENCE [LARGE SCALE GENOMIC DNA]</scope>
    <source>
        <strain evidence="3 4">DSM 105498</strain>
    </source>
</reference>
<gene>
    <name evidence="3" type="ORF">FHU40_004350</name>
</gene>
<dbReference type="Proteomes" id="UP000589626">
    <property type="component" value="Unassembled WGS sequence"/>
</dbReference>
<feature type="transmembrane region" description="Helical" evidence="2">
    <location>
        <begin position="226"/>
        <end position="244"/>
    </location>
</feature>
<evidence type="ECO:0000256" key="2">
    <source>
        <dbReference type="SAM" id="Phobius"/>
    </source>
</evidence>
<evidence type="ECO:0000313" key="3">
    <source>
        <dbReference type="EMBL" id="MBB3044513.1"/>
    </source>
</evidence>
<feature type="transmembrane region" description="Helical" evidence="2">
    <location>
        <begin position="197"/>
        <end position="214"/>
    </location>
</feature>
<keyword evidence="4" id="KW-1185">Reference proteome</keyword>
<accession>A0A7W4VZ79</accession>
<keyword evidence="2" id="KW-1133">Transmembrane helix</keyword>
<name>A0A7W4VZ79_9ACTN</name>
<sequence length="263" mass="28721">MTAEPKDEPHVEQRSRPRDESNGGSRSNQVELVPEAQVAIIAFFVVMSLSGYAAATYAIDRKAAPPWYFLPVVVSTCALVLISFRVNRFRHGWRKASERLESLLGRLDRILGSPDDRAITLPKPRERTGSGYQVIGTNAVWPRSHAVRVQLMGISSVLFVAWITVYSGGPFDSPAGQILLALPLLSPVVARNGTSVLAVYAYTIIVAVAVDRAVPSDGYHQDRTWLIATVIIVLGFSAVLAARIKRNENRARAQLQQASTSAS</sequence>
<feature type="compositionally biased region" description="Basic and acidic residues" evidence="1">
    <location>
        <begin position="1"/>
        <end position="21"/>
    </location>
</feature>
<dbReference type="AlphaFoldDB" id="A0A7W4VZ79"/>
<dbReference type="RefSeq" id="WP_183594374.1">
    <property type="nucleotide sequence ID" value="NZ_JACHWR010000003.1"/>
</dbReference>
<feature type="region of interest" description="Disordered" evidence="1">
    <location>
        <begin position="1"/>
        <end position="29"/>
    </location>
</feature>
<evidence type="ECO:0000313" key="4">
    <source>
        <dbReference type="Proteomes" id="UP000589626"/>
    </source>
</evidence>
<feature type="transmembrane region" description="Helical" evidence="2">
    <location>
        <begin position="36"/>
        <end position="55"/>
    </location>
</feature>